<evidence type="ECO:0000256" key="3">
    <source>
        <dbReference type="ARBA" id="ARBA00022448"/>
    </source>
</evidence>
<sequence>MSASTPEELLSTAEKKAAATSGWFSSASTKLEEAVELFKAAGNKFRLANRFQEAGDAIMRAAETEYKLGEQDFAANTFYEASKNYKLVRPELAVTALQRATQILVDKGRFRQAADREKAIAELYKADAQDPEKALESYERAGQWYMQENATATASGCFREAATLAAELGQYPKAIERWEEIAKQSLDSALTRYSVKDFYLNAGLCYLAIPDYTAASRALAYYAQTDPTFPPTAEGNFLHSILEAAEHGDLPAFDTRVQEYDRVRRLAGWQATLLKNVRAAMAAGPDLS</sequence>
<accession>A0A177TPH7</accession>
<keyword evidence="6 7" id="KW-0472">Membrane</keyword>
<keyword evidence="9" id="KW-1185">Reference proteome</keyword>
<dbReference type="GO" id="GO:0035494">
    <property type="term" value="P:SNARE complex disassembly"/>
    <property type="evidence" value="ECO:0007669"/>
    <property type="project" value="TreeGrafter"/>
</dbReference>
<comment type="similarity">
    <text evidence="2 7">Belongs to the SNAP family.</text>
</comment>
<dbReference type="InterPro" id="IPR000744">
    <property type="entry name" value="NSF_attach"/>
</dbReference>
<dbReference type="AlphaFoldDB" id="A0A177TPH7"/>
<comment type="function">
    <text evidence="7">Required for vesicular transport between the endoplasmic reticulum and the Golgi apparatus.</text>
</comment>
<dbReference type="GO" id="GO:0019905">
    <property type="term" value="F:syntaxin binding"/>
    <property type="evidence" value="ECO:0007669"/>
    <property type="project" value="TreeGrafter"/>
</dbReference>
<dbReference type="PRINTS" id="PR00448">
    <property type="entry name" value="NSFATTACHMNT"/>
</dbReference>
<dbReference type="CDD" id="cd15832">
    <property type="entry name" value="SNAP"/>
    <property type="match status" value="1"/>
</dbReference>
<protein>
    <recommendedName>
        <fullName evidence="10">Vesicular-fusion protein SEC17</fullName>
    </recommendedName>
</protein>
<dbReference type="GO" id="GO:0005774">
    <property type="term" value="C:vacuolar membrane"/>
    <property type="evidence" value="ECO:0007669"/>
    <property type="project" value="TreeGrafter"/>
</dbReference>
<dbReference type="GO" id="GO:0006886">
    <property type="term" value="P:intracellular protein transport"/>
    <property type="evidence" value="ECO:0007669"/>
    <property type="project" value="UniProtKB-UniRule"/>
</dbReference>
<reference evidence="8" key="1">
    <citation type="submission" date="2016-04" db="EMBL/GenBank/DDBJ databases">
        <authorList>
            <person name="Nguyen H.D."/>
            <person name="Samba Siva P."/>
            <person name="Cullis J."/>
            <person name="Levesque C.A."/>
            <person name="Hambleton S."/>
        </authorList>
    </citation>
    <scope>NUCLEOTIDE SEQUENCE</scope>
    <source>
        <strain evidence="8">DAOMC 236416</strain>
    </source>
</reference>
<evidence type="ECO:0000256" key="6">
    <source>
        <dbReference type="ARBA" id="ARBA00023136"/>
    </source>
</evidence>
<keyword evidence="3 7" id="KW-0813">Transport</keyword>
<keyword evidence="4 7" id="KW-0931">ER-Golgi transport</keyword>
<evidence type="ECO:0000256" key="5">
    <source>
        <dbReference type="ARBA" id="ARBA00022927"/>
    </source>
</evidence>
<dbReference type="PANTHER" id="PTHR13768">
    <property type="entry name" value="SOLUBLE NSF ATTACHMENT PROTEIN SNAP"/>
    <property type="match status" value="1"/>
</dbReference>
<gene>
    <name evidence="8" type="ORF">A4X13_0g5451</name>
</gene>
<dbReference type="FunFam" id="1.25.40.10:FF:000049">
    <property type="entry name" value="Alpha-soluble NSF attachment protein-like"/>
    <property type="match status" value="1"/>
</dbReference>
<dbReference type="Gene3D" id="1.25.40.10">
    <property type="entry name" value="Tetratricopeptide repeat domain"/>
    <property type="match status" value="1"/>
</dbReference>
<comment type="subcellular location">
    <subcellularLocation>
        <location evidence="1 7">Membrane</location>
        <topology evidence="1 7">Peripheral membrane protein</topology>
    </subcellularLocation>
</comment>
<evidence type="ECO:0000313" key="9">
    <source>
        <dbReference type="Proteomes" id="UP000077521"/>
    </source>
</evidence>
<reference evidence="8" key="2">
    <citation type="journal article" date="2019" name="IMA Fungus">
        <title>Genome sequencing and comparison of five Tilletia species to identify candidate genes for the detection of regulated species infecting wheat.</title>
        <authorList>
            <person name="Nguyen H.D.T."/>
            <person name="Sultana T."/>
            <person name="Kesanakurti P."/>
            <person name="Hambleton S."/>
        </authorList>
    </citation>
    <scope>NUCLEOTIDE SEQUENCE</scope>
    <source>
        <strain evidence="8">DAOMC 236416</strain>
    </source>
</reference>
<organism evidence="8 9">
    <name type="scientific">Tilletia indica</name>
    <dbReference type="NCBI Taxonomy" id="43049"/>
    <lineage>
        <taxon>Eukaryota</taxon>
        <taxon>Fungi</taxon>
        <taxon>Dikarya</taxon>
        <taxon>Basidiomycota</taxon>
        <taxon>Ustilaginomycotina</taxon>
        <taxon>Exobasidiomycetes</taxon>
        <taxon>Tilletiales</taxon>
        <taxon>Tilletiaceae</taxon>
        <taxon>Tilletia</taxon>
    </lineage>
</organism>
<evidence type="ECO:0000313" key="8">
    <source>
        <dbReference type="EMBL" id="KAE8248840.1"/>
    </source>
</evidence>
<dbReference type="EMBL" id="LWDF02000426">
    <property type="protein sequence ID" value="KAE8248840.1"/>
    <property type="molecule type" value="Genomic_DNA"/>
</dbReference>
<proteinExistence type="inferred from homology"/>
<comment type="caution">
    <text evidence="8">The sequence shown here is derived from an EMBL/GenBank/DDBJ whole genome shotgun (WGS) entry which is preliminary data.</text>
</comment>
<evidence type="ECO:0000256" key="1">
    <source>
        <dbReference type="ARBA" id="ARBA00004170"/>
    </source>
</evidence>
<dbReference type="PANTHER" id="PTHR13768:SF8">
    <property type="entry name" value="ALPHA-SOLUBLE NSF ATTACHMENT PROTEIN"/>
    <property type="match status" value="1"/>
</dbReference>
<evidence type="ECO:0008006" key="10">
    <source>
        <dbReference type="Google" id="ProtNLM"/>
    </source>
</evidence>
<dbReference type="InterPro" id="IPR011990">
    <property type="entry name" value="TPR-like_helical_dom_sf"/>
</dbReference>
<dbReference type="Pfam" id="PF14938">
    <property type="entry name" value="SNAP"/>
    <property type="match status" value="1"/>
</dbReference>
<dbReference type="Proteomes" id="UP000077521">
    <property type="component" value="Unassembled WGS sequence"/>
</dbReference>
<keyword evidence="5 7" id="KW-0653">Protein transport</keyword>
<dbReference type="GO" id="GO:0005483">
    <property type="term" value="F:soluble NSF attachment protein activity"/>
    <property type="evidence" value="ECO:0007669"/>
    <property type="project" value="UniProtKB-ARBA"/>
</dbReference>
<name>A0A177TPH7_9BASI</name>
<dbReference type="SUPFAM" id="SSF48452">
    <property type="entry name" value="TPR-like"/>
    <property type="match status" value="1"/>
</dbReference>
<evidence type="ECO:0000256" key="4">
    <source>
        <dbReference type="ARBA" id="ARBA00022892"/>
    </source>
</evidence>
<evidence type="ECO:0000256" key="7">
    <source>
        <dbReference type="RuleBase" id="RU367013"/>
    </source>
</evidence>
<evidence type="ECO:0000256" key="2">
    <source>
        <dbReference type="ARBA" id="ARBA00010050"/>
    </source>
</evidence>
<dbReference type="GO" id="GO:0031201">
    <property type="term" value="C:SNARE complex"/>
    <property type="evidence" value="ECO:0007669"/>
    <property type="project" value="TreeGrafter"/>
</dbReference>